<feature type="compositionally biased region" description="Basic and acidic residues" evidence="1">
    <location>
        <begin position="370"/>
        <end position="384"/>
    </location>
</feature>
<keyword evidence="2" id="KW-0472">Membrane</keyword>
<evidence type="ECO:0000313" key="5">
    <source>
        <dbReference type="Proteomes" id="UP001595909"/>
    </source>
</evidence>
<protein>
    <submittedName>
        <fullName evidence="4">Glycosyltransferase</fullName>
        <ecNumber evidence="4">2.4.-.-</ecNumber>
    </submittedName>
</protein>
<feature type="domain" description="Glycosyltransferase 2-like" evidence="3">
    <location>
        <begin position="41"/>
        <end position="161"/>
    </location>
</feature>
<dbReference type="PANTHER" id="PTHR43646">
    <property type="entry name" value="GLYCOSYLTRANSFERASE"/>
    <property type="match status" value="1"/>
</dbReference>
<dbReference type="RefSeq" id="WP_274191645.1">
    <property type="nucleotide sequence ID" value="NZ_BAABHN010000047.1"/>
</dbReference>
<dbReference type="EMBL" id="JBHSIM010000047">
    <property type="protein sequence ID" value="MFC4835171.1"/>
    <property type="molecule type" value="Genomic_DNA"/>
</dbReference>
<evidence type="ECO:0000256" key="2">
    <source>
        <dbReference type="SAM" id="Phobius"/>
    </source>
</evidence>
<name>A0ABV9RLY0_9PSEU</name>
<dbReference type="SUPFAM" id="SSF53448">
    <property type="entry name" value="Nucleotide-diphospho-sugar transferases"/>
    <property type="match status" value="1"/>
</dbReference>
<keyword evidence="4" id="KW-0808">Transferase</keyword>
<dbReference type="Proteomes" id="UP001595909">
    <property type="component" value="Unassembled WGS sequence"/>
</dbReference>
<dbReference type="InterPro" id="IPR001173">
    <property type="entry name" value="Glyco_trans_2-like"/>
</dbReference>
<feature type="transmembrane region" description="Helical" evidence="2">
    <location>
        <begin position="269"/>
        <end position="292"/>
    </location>
</feature>
<dbReference type="GO" id="GO:0016757">
    <property type="term" value="F:glycosyltransferase activity"/>
    <property type="evidence" value="ECO:0007669"/>
    <property type="project" value="UniProtKB-KW"/>
</dbReference>
<dbReference type="InterPro" id="IPR029044">
    <property type="entry name" value="Nucleotide-diphossugar_trans"/>
</dbReference>
<dbReference type="PANTHER" id="PTHR43646:SF3">
    <property type="entry name" value="SLR1566 PROTEIN"/>
    <property type="match status" value="1"/>
</dbReference>
<keyword evidence="2" id="KW-1133">Transmembrane helix</keyword>
<dbReference type="Gene3D" id="3.90.550.10">
    <property type="entry name" value="Spore Coat Polysaccharide Biosynthesis Protein SpsA, Chain A"/>
    <property type="match status" value="1"/>
</dbReference>
<proteinExistence type="predicted"/>
<organism evidence="4 5">
    <name type="scientific">Actinomycetospora chibensis</name>
    <dbReference type="NCBI Taxonomy" id="663606"/>
    <lineage>
        <taxon>Bacteria</taxon>
        <taxon>Bacillati</taxon>
        <taxon>Actinomycetota</taxon>
        <taxon>Actinomycetes</taxon>
        <taxon>Pseudonocardiales</taxon>
        <taxon>Pseudonocardiaceae</taxon>
        <taxon>Actinomycetospora</taxon>
    </lineage>
</organism>
<reference evidence="5" key="1">
    <citation type="journal article" date="2019" name="Int. J. Syst. Evol. Microbiol.">
        <title>The Global Catalogue of Microorganisms (GCM) 10K type strain sequencing project: providing services to taxonomists for standard genome sequencing and annotation.</title>
        <authorList>
            <consortium name="The Broad Institute Genomics Platform"/>
            <consortium name="The Broad Institute Genome Sequencing Center for Infectious Disease"/>
            <person name="Wu L."/>
            <person name="Ma J."/>
        </authorList>
    </citation>
    <scope>NUCLEOTIDE SEQUENCE [LARGE SCALE GENOMIC DNA]</scope>
    <source>
        <strain evidence="5">CCUG 50347</strain>
    </source>
</reference>
<dbReference type="EC" id="2.4.-.-" evidence="4"/>
<keyword evidence="2" id="KW-0812">Transmembrane</keyword>
<comment type="caution">
    <text evidence="4">The sequence shown here is derived from an EMBL/GenBank/DDBJ whole genome shotgun (WGS) entry which is preliminary data.</text>
</comment>
<feature type="region of interest" description="Disordered" evidence="1">
    <location>
        <begin position="358"/>
        <end position="384"/>
    </location>
</feature>
<dbReference type="Pfam" id="PF00535">
    <property type="entry name" value="Glycos_transf_2"/>
    <property type="match status" value="1"/>
</dbReference>
<sequence>MRLVGIGTALALASLGLTVDNLRRLPVPDPAARPPGERVAVLVPARDEAAGIGEAVRALLAAVEGWSAPVEIVVLDDGSTDGTGARVRELGDPRVRVLDGVPPPPGWLAKPWACHQLVGAAHTRTGVFVFVDADVRVAPHGLAATVDLLRRRGLDLVSPHPRQLAEGGAERLVQPLLAWSWLAMLPLRVAELSSRPTLTAANGQLLAVDAQAYRAAGGHARGEVLDDLALLRALKRVGGHGIVADGTDVATCRMYRGAAELREGYAKSLWAAFGSPVGAAGVLALLGLTYVLPALAALGGSRVGLVGYLAGVASRALAARRTGARVRDAVAHPVSVLAVGALTVDSLRRRRAGTLRWRGRPVEAAPGPPAERRSEQRSEQRPAA</sequence>
<keyword evidence="4" id="KW-0328">Glycosyltransferase</keyword>
<evidence type="ECO:0000259" key="3">
    <source>
        <dbReference type="Pfam" id="PF00535"/>
    </source>
</evidence>
<keyword evidence="5" id="KW-1185">Reference proteome</keyword>
<accession>A0ABV9RLY0</accession>
<gene>
    <name evidence="4" type="ORF">ACFPEL_22365</name>
</gene>
<evidence type="ECO:0000256" key="1">
    <source>
        <dbReference type="SAM" id="MobiDB-lite"/>
    </source>
</evidence>
<dbReference type="CDD" id="cd00761">
    <property type="entry name" value="Glyco_tranf_GTA_type"/>
    <property type="match status" value="1"/>
</dbReference>
<evidence type="ECO:0000313" key="4">
    <source>
        <dbReference type="EMBL" id="MFC4835171.1"/>
    </source>
</evidence>